<evidence type="ECO:0000256" key="1">
    <source>
        <dbReference type="ARBA" id="ARBA00022490"/>
    </source>
</evidence>
<evidence type="ECO:0000313" key="11">
    <source>
        <dbReference type="Proteomes" id="UP000056322"/>
    </source>
</evidence>
<dbReference type="GO" id="GO:0061603">
    <property type="term" value="F:molybdenum cofactor guanylyltransferase activity"/>
    <property type="evidence" value="ECO:0007669"/>
    <property type="project" value="UniProtKB-EC"/>
</dbReference>
<evidence type="ECO:0000256" key="6">
    <source>
        <dbReference type="ARBA" id="ARBA00023134"/>
    </source>
</evidence>
<keyword evidence="11" id="KW-1185">Reference proteome</keyword>
<feature type="domain" description="MobA-like NTP transferase" evidence="9">
    <location>
        <begin position="7"/>
        <end position="157"/>
    </location>
</feature>
<feature type="binding site" evidence="8">
    <location>
        <position position="69"/>
    </location>
    <ligand>
        <name>GTP</name>
        <dbReference type="ChEBI" id="CHEBI:37565"/>
    </ligand>
</feature>
<dbReference type="GO" id="GO:1902758">
    <property type="term" value="P:bis(molybdopterin guanine dinucleotide)molybdenum biosynthetic process"/>
    <property type="evidence" value="ECO:0007669"/>
    <property type="project" value="TreeGrafter"/>
</dbReference>
<accession>A0A0B7IZS0</accession>
<keyword evidence="1 8" id="KW-0963">Cytoplasm</keyword>
<comment type="similarity">
    <text evidence="8">Belongs to the MobA family.</text>
</comment>
<dbReference type="Gene3D" id="3.90.550.10">
    <property type="entry name" value="Spore Coat Polysaccharide Biosynthesis Protein SpsA, Chain A"/>
    <property type="match status" value="1"/>
</dbReference>
<dbReference type="GO" id="GO:0046872">
    <property type="term" value="F:metal ion binding"/>
    <property type="evidence" value="ECO:0007669"/>
    <property type="project" value="UniProtKB-KW"/>
</dbReference>
<evidence type="ECO:0000259" key="9">
    <source>
        <dbReference type="Pfam" id="PF12804"/>
    </source>
</evidence>
<keyword evidence="4 8" id="KW-0547">Nucleotide-binding</keyword>
<dbReference type="InterPro" id="IPR025877">
    <property type="entry name" value="MobA-like_NTP_Trfase"/>
</dbReference>
<dbReference type="KEGG" id="mbac:BN1209_1559"/>
<organism evidence="10 11">
    <name type="scientific">Candidatus Methylopumilus turicensis</name>
    <dbReference type="NCBI Taxonomy" id="1581680"/>
    <lineage>
        <taxon>Bacteria</taxon>
        <taxon>Pseudomonadati</taxon>
        <taxon>Pseudomonadota</taxon>
        <taxon>Betaproteobacteria</taxon>
        <taxon>Nitrosomonadales</taxon>
        <taxon>Methylophilaceae</taxon>
        <taxon>Candidatus Methylopumilus</taxon>
    </lineage>
</organism>
<evidence type="ECO:0000256" key="4">
    <source>
        <dbReference type="ARBA" id="ARBA00022741"/>
    </source>
</evidence>
<dbReference type="SUPFAM" id="SSF53448">
    <property type="entry name" value="Nucleotide-diphospho-sugar transferases"/>
    <property type="match status" value="1"/>
</dbReference>
<comment type="function">
    <text evidence="8">Transfers a GMP moiety from GTP to Mo-molybdopterin (Mo-MPT) cofactor (Moco or molybdenum cofactor) to form Mo-molybdopterin guanine dinucleotide (Mo-MGD) cofactor.</text>
</comment>
<evidence type="ECO:0000256" key="2">
    <source>
        <dbReference type="ARBA" id="ARBA00022679"/>
    </source>
</evidence>
<dbReference type="EC" id="2.7.7.77" evidence="8"/>
<dbReference type="Pfam" id="PF12804">
    <property type="entry name" value="NTP_transf_3"/>
    <property type="match status" value="1"/>
</dbReference>
<dbReference type="InterPro" id="IPR029044">
    <property type="entry name" value="Nucleotide-diphossugar_trans"/>
</dbReference>
<keyword evidence="2 8" id="KW-0808">Transferase</keyword>
<dbReference type="STRING" id="1581680.BN1209_1559"/>
<feature type="binding site" evidence="8">
    <location>
        <position position="51"/>
    </location>
    <ligand>
        <name>GTP</name>
        <dbReference type="ChEBI" id="CHEBI:37565"/>
    </ligand>
</feature>
<reference evidence="11" key="1">
    <citation type="submission" date="2014-12" db="EMBL/GenBank/DDBJ databases">
        <authorList>
            <person name="Salcher M.M."/>
        </authorList>
    </citation>
    <scope>NUCLEOTIDE SEQUENCE [LARGE SCALE GENOMIC DNA]</scope>
    <source>
        <strain evidence="11">MMS-10A-171</strain>
    </source>
</reference>
<dbReference type="PANTHER" id="PTHR19136">
    <property type="entry name" value="MOLYBDENUM COFACTOR GUANYLYLTRANSFERASE"/>
    <property type="match status" value="1"/>
</dbReference>
<evidence type="ECO:0000256" key="7">
    <source>
        <dbReference type="ARBA" id="ARBA00023150"/>
    </source>
</evidence>
<gene>
    <name evidence="8 10" type="primary">mobA</name>
    <name evidence="10" type="ORF">BN1209_1559</name>
</gene>
<dbReference type="HAMAP" id="MF_00316">
    <property type="entry name" value="MobA"/>
    <property type="match status" value="1"/>
</dbReference>
<dbReference type="GO" id="GO:0005737">
    <property type="term" value="C:cytoplasm"/>
    <property type="evidence" value="ECO:0007669"/>
    <property type="project" value="UniProtKB-SubCell"/>
</dbReference>
<sequence length="194" mass="21009">MKEKITGLILAGGKASRMGGSDKGLIAFKGQPMVAHVIQRLSPQVGEILINANREIETYQSLSFTVITDEISDFAGPLAGLHAGMKAAKTEFLLSVPCDSPLLPEDLSQRLMAALELQQADIAVAKTGEQHHPVFCLCRTSLVQDLEDFLNAGGRKVEGWQKQHAYVEVSFDDNPSAFSNVNTPEELSKLEGES</sequence>
<evidence type="ECO:0000256" key="3">
    <source>
        <dbReference type="ARBA" id="ARBA00022723"/>
    </source>
</evidence>
<dbReference type="OrthoDB" id="9788394at2"/>
<keyword evidence="3 8" id="KW-0479">Metal-binding</keyword>
<feature type="binding site" evidence="8">
    <location>
        <position position="99"/>
    </location>
    <ligand>
        <name>GTP</name>
        <dbReference type="ChEBI" id="CHEBI:37565"/>
    </ligand>
</feature>
<keyword evidence="6 8" id="KW-0342">GTP-binding</keyword>
<dbReference type="InterPro" id="IPR013482">
    <property type="entry name" value="Molybde_CF_guanTrfase"/>
</dbReference>
<comment type="catalytic activity">
    <reaction evidence="8">
        <text>Mo-molybdopterin + GTP + H(+) = Mo-molybdopterin guanine dinucleotide + diphosphate</text>
        <dbReference type="Rhea" id="RHEA:34243"/>
        <dbReference type="ChEBI" id="CHEBI:15378"/>
        <dbReference type="ChEBI" id="CHEBI:33019"/>
        <dbReference type="ChEBI" id="CHEBI:37565"/>
        <dbReference type="ChEBI" id="CHEBI:71302"/>
        <dbReference type="ChEBI" id="CHEBI:71310"/>
        <dbReference type="EC" id="2.7.7.77"/>
    </reaction>
</comment>
<keyword evidence="7 8" id="KW-0501">Molybdenum cofactor biosynthesis</keyword>
<dbReference type="Proteomes" id="UP000056322">
    <property type="component" value="Chromosome 1"/>
</dbReference>
<comment type="subcellular location">
    <subcellularLocation>
        <location evidence="8">Cytoplasm</location>
    </subcellularLocation>
</comment>
<comment type="domain">
    <text evidence="8">The N-terminal domain determines nucleotide recognition and specific binding, while the C-terminal domain determines the specific binding to the target protein.</text>
</comment>
<keyword evidence="5 8" id="KW-0460">Magnesium</keyword>
<dbReference type="AlphaFoldDB" id="A0A0B7IZS0"/>
<dbReference type="GO" id="GO:0005525">
    <property type="term" value="F:GTP binding"/>
    <property type="evidence" value="ECO:0007669"/>
    <property type="project" value="UniProtKB-UniRule"/>
</dbReference>
<comment type="cofactor">
    <cofactor evidence="8">
        <name>Mg(2+)</name>
        <dbReference type="ChEBI" id="CHEBI:18420"/>
    </cofactor>
</comment>
<evidence type="ECO:0000313" key="10">
    <source>
        <dbReference type="EMBL" id="CEN56595.1"/>
    </source>
</evidence>
<dbReference type="PANTHER" id="PTHR19136:SF81">
    <property type="entry name" value="MOLYBDENUM COFACTOR GUANYLYLTRANSFERASE"/>
    <property type="match status" value="1"/>
</dbReference>
<protein>
    <recommendedName>
        <fullName evidence="8">Molybdenum cofactor guanylyltransferase</fullName>
        <shortName evidence="8">MoCo guanylyltransferase</shortName>
        <ecNumber evidence="8">2.7.7.77</ecNumber>
    </recommendedName>
    <alternativeName>
        <fullName evidence="8">GTP:molybdopterin guanylyltransferase</fullName>
    </alternativeName>
    <alternativeName>
        <fullName evidence="8">Mo-MPT guanylyltransferase</fullName>
    </alternativeName>
    <alternativeName>
        <fullName evidence="8">Molybdopterin guanylyltransferase</fullName>
    </alternativeName>
    <alternativeName>
        <fullName evidence="8">Molybdopterin-guanine dinucleotide synthase</fullName>
        <shortName evidence="8">MGD synthase</shortName>
    </alternativeName>
</protein>
<name>A0A0B7IZS0_9PROT</name>
<dbReference type="NCBIfam" id="TIGR02665">
    <property type="entry name" value="molyb_mobA"/>
    <property type="match status" value="1"/>
</dbReference>
<dbReference type="CDD" id="cd02503">
    <property type="entry name" value="MobA"/>
    <property type="match status" value="1"/>
</dbReference>
<dbReference type="RefSeq" id="WP_045751660.1">
    <property type="nucleotide sequence ID" value="NZ_LN794158.1"/>
</dbReference>
<dbReference type="HOGENOM" id="CLU_055597_5_1_4"/>
<evidence type="ECO:0000256" key="8">
    <source>
        <dbReference type="HAMAP-Rule" id="MF_00316"/>
    </source>
</evidence>
<feature type="binding site" evidence="8">
    <location>
        <position position="99"/>
    </location>
    <ligand>
        <name>Mg(2+)</name>
        <dbReference type="ChEBI" id="CHEBI:18420"/>
    </ligand>
</feature>
<dbReference type="EMBL" id="LN794158">
    <property type="protein sequence ID" value="CEN56595.1"/>
    <property type="molecule type" value="Genomic_DNA"/>
</dbReference>
<proteinExistence type="inferred from homology"/>
<evidence type="ECO:0000256" key="5">
    <source>
        <dbReference type="ARBA" id="ARBA00022842"/>
    </source>
</evidence>
<feature type="binding site" evidence="8">
    <location>
        <position position="23"/>
    </location>
    <ligand>
        <name>GTP</name>
        <dbReference type="ChEBI" id="CHEBI:37565"/>
    </ligand>
</feature>
<feature type="binding site" evidence="8">
    <location>
        <begin position="10"/>
        <end position="12"/>
    </location>
    <ligand>
        <name>GTP</name>
        <dbReference type="ChEBI" id="CHEBI:37565"/>
    </ligand>
</feature>
<comment type="subunit">
    <text evidence="8">Monomer.</text>
</comment>